<accession>A0ABU4KNJ4</accession>
<evidence type="ECO:0000313" key="3">
    <source>
        <dbReference type="Proteomes" id="UP001272940"/>
    </source>
</evidence>
<reference evidence="2 3" key="1">
    <citation type="journal article" date="2023" name="FEMS Microbes">
        <title>Whole genomes of deep-sea sponge-associated bacteria exhibit high novel natural product potential.</title>
        <authorList>
            <person name="Hesketh-Best P.J."/>
            <person name="January G.G."/>
            <person name="Koch M.J."/>
            <person name="Warburton P.J."/>
            <person name="Howell K.L."/>
            <person name="Upton M."/>
        </authorList>
    </citation>
    <scope>NUCLEOTIDE SEQUENCE [LARGE SCALE GENOMIC DNA]</scope>
    <source>
        <strain evidence="2 3">PC206-O</strain>
    </source>
</reference>
<keyword evidence="3" id="KW-1185">Reference proteome</keyword>
<organism evidence="2 3">
    <name type="scientific">Brevundimonas vesicularis</name>
    <name type="common">Pseudomonas vesicularis</name>
    <dbReference type="NCBI Taxonomy" id="41276"/>
    <lineage>
        <taxon>Bacteria</taxon>
        <taxon>Pseudomonadati</taxon>
        <taxon>Pseudomonadota</taxon>
        <taxon>Alphaproteobacteria</taxon>
        <taxon>Caulobacterales</taxon>
        <taxon>Caulobacteraceae</taxon>
        <taxon>Brevundimonas</taxon>
    </lineage>
</organism>
<dbReference type="Proteomes" id="UP001272940">
    <property type="component" value="Unassembled WGS sequence"/>
</dbReference>
<keyword evidence="1" id="KW-1133">Transmembrane helix</keyword>
<dbReference type="EMBL" id="JAMYEC010000003">
    <property type="protein sequence ID" value="MDX2334581.1"/>
    <property type="molecule type" value="Genomic_DNA"/>
</dbReference>
<evidence type="ECO:0000256" key="1">
    <source>
        <dbReference type="SAM" id="Phobius"/>
    </source>
</evidence>
<keyword evidence="1" id="KW-0472">Membrane</keyword>
<sequence>MIRQNVSVADQRFEAARETNQGQGRGWDFSPARPRRYPVNLIKAALVLGIGCLVFAALWSL</sequence>
<keyword evidence="1" id="KW-0812">Transmembrane</keyword>
<dbReference type="RefSeq" id="WP_319078578.1">
    <property type="nucleotide sequence ID" value="NZ_JAMYEC010000003.1"/>
</dbReference>
<name>A0ABU4KNJ4_BREVE</name>
<proteinExistence type="predicted"/>
<protein>
    <submittedName>
        <fullName evidence="2">Uncharacterized protein</fullName>
    </submittedName>
</protein>
<feature type="transmembrane region" description="Helical" evidence="1">
    <location>
        <begin position="41"/>
        <end position="59"/>
    </location>
</feature>
<gene>
    <name evidence="2" type="ORF">NJD11_06470</name>
</gene>
<evidence type="ECO:0000313" key="2">
    <source>
        <dbReference type="EMBL" id="MDX2334581.1"/>
    </source>
</evidence>
<comment type="caution">
    <text evidence="2">The sequence shown here is derived from an EMBL/GenBank/DDBJ whole genome shotgun (WGS) entry which is preliminary data.</text>
</comment>